<dbReference type="Proteomes" id="UP001515500">
    <property type="component" value="Chromosome 2"/>
</dbReference>
<proteinExistence type="predicted"/>
<protein>
    <submittedName>
        <fullName evidence="2">Secreted RxLR effector protein 161-like</fullName>
    </submittedName>
</protein>
<dbReference type="AlphaFoldDB" id="A0AB40C4A9"/>
<sequence length="185" mass="20804">MENCSPSVAPIMRGDKFNLDQCPKNNLEKEQMENIPYASAVRSLMYAFGACRDPGHYISLWGCLEDIKVIQGFTFGKLQKVIKYLEGTKEYKLTYRRSDNLEVIRYSDSDYVGCLDSRRSASGYIFMLAVVLSMEECKAGLWFATSTIEAGFVSCFEGVRVFGWGVSYSGLRISDSISKAIKDVL</sequence>
<dbReference type="PANTHER" id="PTHR11439:SF467">
    <property type="entry name" value="INTEGRASE CATALYTIC DOMAIN-CONTAINING PROTEIN"/>
    <property type="match status" value="1"/>
</dbReference>
<reference evidence="2" key="1">
    <citation type="submission" date="2025-08" db="UniProtKB">
        <authorList>
            <consortium name="RefSeq"/>
        </authorList>
    </citation>
    <scope>IDENTIFICATION</scope>
</reference>
<organism evidence="1 2">
    <name type="scientific">Dioscorea cayennensis subsp. rotundata</name>
    <name type="common">White Guinea yam</name>
    <name type="synonym">Dioscorea rotundata</name>
    <dbReference type="NCBI Taxonomy" id="55577"/>
    <lineage>
        <taxon>Eukaryota</taxon>
        <taxon>Viridiplantae</taxon>
        <taxon>Streptophyta</taxon>
        <taxon>Embryophyta</taxon>
        <taxon>Tracheophyta</taxon>
        <taxon>Spermatophyta</taxon>
        <taxon>Magnoliopsida</taxon>
        <taxon>Liliopsida</taxon>
        <taxon>Dioscoreales</taxon>
        <taxon>Dioscoreaceae</taxon>
        <taxon>Dioscorea</taxon>
    </lineage>
</organism>
<evidence type="ECO:0000313" key="2">
    <source>
        <dbReference type="RefSeq" id="XP_039134646.1"/>
    </source>
</evidence>
<dbReference type="RefSeq" id="XP_039134646.1">
    <property type="nucleotide sequence ID" value="XM_039278712.1"/>
</dbReference>
<dbReference type="GeneID" id="120272006"/>
<evidence type="ECO:0000313" key="1">
    <source>
        <dbReference type="Proteomes" id="UP001515500"/>
    </source>
</evidence>
<name>A0AB40C4A9_DIOCR</name>
<dbReference type="PANTHER" id="PTHR11439">
    <property type="entry name" value="GAG-POL-RELATED RETROTRANSPOSON"/>
    <property type="match status" value="1"/>
</dbReference>
<gene>
    <name evidence="2" type="primary">LOC120272006</name>
</gene>
<keyword evidence="1" id="KW-1185">Reference proteome</keyword>
<accession>A0AB40C4A9</accession>